<accession>A0A840SQU8</accession>
<feature type="compositionally biased region" description="Acidic residues" evidence="1">
    <location>
        <begin position="59"/>
        <end position="71"/>
    </location>
</feature>
<proteinExistence type="predicted"/>
<comment type="caution">
    <text evidence="2">The sequence shown here is derived from an EMBL/GenBank/DDBJ whole genome shotgun (WGS) entry which is preliminary data.</text>
</comment>
<keyword evidence="3" id="KW-1185">Reference proteome</keyword>
<reference evidence="2 3" key="1">
    <citation type="submission" date="2020-08" db="EMBL/GenBank/DDBJ databases">
        <title>Genomic Encyclopedia of Type Strains, Phase IV (KMG-IV): sequencing the most valuable type-strain genomes for metagenomic binning, comparative biology and taxonomic classification.</title>
        <authorList>
            <person name="Goeker M."/>
        </authorList>
    </citation>
    <scope>NUCLEOTIDE SEQUENCE [LARGE SCALE GENOMIC DNA]</scope>
    <source>
        <strain evidence="2 3">DSM 101730</strain>
    </source>
</reference>
<dbReference type="RefSeq" id="WP_184152268.1">
    <property type="nucleotide sequence ID" value="NZ_JACHFM010000003.1"/>
</dbReference>
<dbReference type="EMBL" id="JACHFM010000003">
    <property type="protein sequence ID" value="MBB5223464.1"/>
    <property type="molecule type" value="Genomic_DNA"/>
</dbReference>
<evidence type="ECO:0000313" key="2">
    <source>
        <dbReference type="EMBL" id="MBB5223464.1"/>
    </source>
</evidence>
<organism evidence="2 3">
    <name type="scientific">Amaricoccus macauensis</name>
    <dbReference type="NCBI Taxonomy" id="57001"/>
    <lineage>
        <taxon>Bacteria</taxon>
        <taxon>Pseudomonadati</taxon>
        <taxon>Pseudomonadota</taxon>
        <taxon>Alphaproteobacteria</taxon>
        <taxon>Rhodobacterales</taxon>
        <taxon>Paracoccaceae</taxon>
        <taxon>Amaricoccus</taxon>
    </lineage>
</organism>
<protein>
    <submittedName>
        <fullName evidence="2">Uncharacterized protein</fullName>
    </submittedName>
</protein>
<dbReference type="AlphaFoldDB" id="A0A840SQU8"/>
<gene>
    <name evidence="2" type="ORF">HNP73_003411</name>
</gene>
<evidence type="ECO:0000256" key="1">
    <source>
        <dbReference type="SAM" id="MobiDB-lite"/>
    </source>
</evidence>
<feature type="compositionally biased region" description="Basic and acidic residues" evidence="1">
    <location>
        <begin position="14"/>
        <end position="37"/>
    </location>
</feature>
<name>A0A840SQU8_9RHOB</name>
<feature type="region of interest" description="Disordered" evidence="1">
    <location>
        <begin position="1"/>
        <end position="83"/>
    </location>
</feature>
<dbReference type="Proteomes" id="UP000549457">
    <property type="component" value="Unassembled WGS sequence"/>
</dbReference>
<evidence type="ECO:0000313" key="3">
    <source>
        <dbReference type="Proteomes" id="UP000549457"/>
    </source>
</evidence>
<sequence>MAEPNEQMPQGGDSTREAQETTEQKEAMQKAMREAKEVTLAPVDGPVAEDGPERPAEVGIEDVIEEEEAEDPAVTGAAILRTE</sequence>